<comment type="caution">
    <text evidence="1">The sequence shown here is derived from an EMBL/GenBank/DDBJ whole genome shotgun (WGS) entry which is preliminary data.</text>
</comment>
<reference evidence="1 2" key="2">
    <citation type="journal article" date="2016" name="Microb. Ecol.">
        <title>Genome Characteristics of a Novel Type I Methanotroph (Sn10-6) Isolated from a Flooded Indian Rice Field.</title>
        <authorList>
            <person name="Rahalkar M.C."/>
            <person name="Pandit P.S."/>
            <person name="Dhakephalkar P.K."/>
            <person name="Pore S."/>
            <person name="Arora P."/>
            <person name="Kapse N."/>
        </authorList>
    </citation>
    <scope>NUCLEOTIDE SEQUENCE [LARGE SCALE GENOMIC DNA]</scope>
    <source>
        <strain evidence="1 2">Sn10-6</strain>
    </source>
</reference>
<keyword evidence="2" id="KW-1185">Reference proteome</keyword>
<organism evidence="1 2">
    <name type="scientific">Methylocucumis oryzae</name>
    <dbReference type="NCBI Taxonomy" id="1632867"/>
    <lineage>
        <taxon>Bacteria</taxon>
        <taxon>Pseudomonadati</taxon>
        <taxon>Pseudomonadota</taxon>
        <taxon>Gammaproteobacteria</taxon>
        <taxon>Methylococcales</taxon>
        <taxon>Methylococcaceae</taxon>
        <taxon>Methylocucumis</taxon>
    </lineage>
</organism>
<protein>
    <submittedName>
        <fullName evidence="1">Uncharacterized protein</fullName>
    </submittedName>
</protein>
<reference evidence="2" key="1">
    <citation type="submission" date="2015-03" db="EMBL/GenBank/DDBJ databases">
        <title>Draft genome sequence of a novel methanotroph (Sn10-6) isolated from flooded ricefield rhizosphere in India.</title>
        <authorList>
            <person name="Pandit P.S."/>
            <person name="Pore S.D."/>
            <person name="Arora P."/>
            <person name="Kapse N.G."/>
            <person name="Dhakephalkar P.K."/>
            <person name="Rahalkar M.C."/>
        </authorList>
    </citation>
    <scope>NUCLEOTIDE SEQUENCE [LARGE SCALE GENOMIC DNA]</scope>
    <source>
        <strain evidence="2">Sn10-6</strain>
    </source>
</reference>
<gene>
    <name evidence="1" type="ORF">VZ94_08460</name>
</gene>
<dbReference type="Proteomes" id="UP000033684">
    <property type="component" value="Unassembled WGS sequence"/>
</dbReference>
<name>A0A0F3IJL8_9GAMM</name>
<accession>A0A0F3IJL8</accession>
<dbReference type="EMBL" id="LAJX01000081">
    <property type="protein sequence ID" value="KJV06867.1"/>
    <property type="molecule type" value="Genomic_DNA"/>
</dbReference>
<evidence type="ECO:0000313" key="1">
    <source>
        <dbReference type="EMBL" id="KJV06867.1"/>
    </source>
</evidence>
<dbReference type="AlphaFoldDB" id="A0A0F3IJL8"/>
<sequence>MTHTAIAKAREFHHRFLKLSDTSGYDWVFNVLTLMQEYLPSDDVSIDVVRPVNNHPETIEARLPVLGILNEKNQYALDLFLQLVSKNSVC</sequence>
<proteinExistence type="predicted"/>
<evidence type="ECO:0000313" key="2">
    <source>
        <dbReference type="Proteomes" id="UP000033684"/>
    </source>
</evidence>
<dbReference type="RefSeq" id="WP_045778896.1">
    <property type="nucleotide sequence ID" value="NZ_LAJX01000081.1"/>
</dbReference>